<dbReference type="Pfam" id="PF19054">
    <property type="entry name" value="DUF5753"/>
    <property type="match status" value="1"/>
</dbReference>
<comment type="caution">
    <text evidence="2">The sequence shown here is derived from an EMBL/GenBank/DDBJ whole genome shotgun (WGS) entry which is preliminary data.</text>
</comment>
<dbReference type="EMBL" id="JANCPR020000018">
    <property type="protein sequence ID" value="MDJ1134128.1"/>
    <property type="molecule type" value="Genomic_DNA"/>
</dbReference>
<dbReference type="RefSeq" id="WP_274046154.1">
    <property type="nucleotide sequence ID" value="NZ_JANCPR020000018.1"/>
</dbReference>
<organism evidence="2 3">
    <name type="scientific">Streptomyces iconiensis</name>
    <dbReference type="NCBI Taxonomy" id="1384038"/>
    <lineage>
        <taxon>Bacteria</taxon>
        <taxon>Bacillati</taxon>
        <taxon>Actinomycetota</taxon>
        <taxon>Actinomycetes</taxon>
        <taxon>Kitasatosporales</taxon>
        <taxon>Streptomycetaceae</taxon>
        <taxon>Streptomyces</taxon>
    </lineage>
</organism>
<sequence length="275" mass="30246">MAAETDGVDLSDPTASALAHFGNEVLLELKRTDTRASELAAVAHCHKTLVSKILAGDRLASRQFAEACDRRFPDAHGRFVRLWRFITREAYPPWFRGYVELEAKATRIRLFNPHLVPGLVQTEAYARAVLATGRPPKLETAVALRMSRQHILDRDEPPQVWVTLDESALRRTAGNAEVMHEQLGRLLTMATTPPHVVQIVPAGHSVYHAGTSPYGVLSFADQPDVVHVDGFPTGYVTCEEAHVAEARSAYDLLTATALGPDDSAVAIESIMKEYT</sequence>
<feature type="domain" description="DUF5753" evidence="1">
    <location>
        <begin position="95"/>
        <end position="268"/>
    </location>
</feature>
<dbReference type="InterPro" id="IPR043917">
    <property type="entry name" value="DUF5753"/>
</dbReference>
<evidence type="ECO:0000259" key="1">
    <source>
        <dbReference type="Pfam" id="PF19054"/>
    </source>
</evidence>
<evidence type="ECO:0000313" key="3">
    <source>
        <dbReference type="Proteomes" id="UP001214441"/>
    </source>
</evidence>
<dbReference type="Proteomes" id="UP001214441">
    <property type="component" value="Unassembled WGS sequence"/>
</dbReference>
<gene>
    <name evidence="2" type="ORF">NMN56_019555</name>
</gene>
<protein>
    <submittedName>
        <fullName evidence="2">DUF5753 domain-containing protein</fullName>
    </submittedName>
</protein>
<keyword evidence="3" id="KW-1185">Reference proteome</keyword>
<reference evidence="2 3" key="1">
    <citation type="submission" date="2023-05" db="EMBL/GenBank/DDBJ databases">
        <title>Streptantibioticus silvisoli sp. nov., acidotolerant actinomycetes 1 from pine litter.</title>
        <authorList>
            <person name="Swiecimska M."/>
            <person name="Golinska P."/>
            <person name="Sangal V."/>
            <person name="Wachnowicz B."/>
            <person name="Goodfellow M."/>
        </authorList>
    </citation>
    <scope>NUCLEOTIDE SEQUENCE [LARGE SCALE GENOMIC DNA]</scope>
    <source>
        <strain evidence="2 3">DSM 42109</strain>
    </source>
</reference>
<proteinExistence type="predicted"/>
<name>A0ABT7A0H1_9ACTN</name>
<accession>A0ABT7A0H1</accession>
<evidence type="ECO:0000313" key="2">
    <source>
        <dbReference type="EMBL" id="MDJ1134128.1"/>
    </source>
</evidence>